<dbReference type="EMBL" id="CM042015">
    <property type="protein sequence ID" value="KAI3709045.1"/>
    <property type="molecule type" value="Genomic_DNA"/>
</dbReference>
<gene>
    <name evidence="1" type="ORF">L2E82_38756</name>
</gene>
<name>A0ACB9AKT0_CICIN</name>
<comment type="caution">
    <text evidence="1">The sequence shown here is derived from an EMBL/GenBank/DDBJ whole genome shotgun (WGS) entry which is preliminary data.</text>
</comment>
<reference evidence="1 2" key="2">
    <citation type="journal article" date="2022" name="Mol. Ecol. Resour.">
        <title>The genomes of chicory, endive, great burdock and yacon provide insights into Asteraceae paleo-polyploidization history and plant inulin production.</title>
        <authorList>
            <person name="Fan W."/>
            <person name="Wang S."/>
            <person name="Wang H."/>
            <person name="Wang A."/>
            <person name="Jiang F."/>
            <person name="Liu H."/>
            <person name="Zhao H."/>
            <person name="Xu D."/>
            <person name="Zhang Y."/>
        </authorList>
    </citation>
    <scope>NUCLEOTIDE SEQUENCE [LARGE SCALE GENOMIC DNA]</scope>
    <source>
        <strain evidence="2">cv. Punajuju</strain>
        <tissue evidence="1">Leaves</tissue>
    </source>
</reference>
<sequence>MVSPRLDNENNYEELEEVNEVNEVNGNAEIGVSSSYVGPHGNFDHQQKVMGQFTIPDLNDFVAVSGSVKKESKGVIGLQLGNAVDDIPDSSQDTKTSGASSNSSYVEIRKTMEIGSAIGYRMEGMEGLISKIINGEGVMLCSVINELSLGKS</sequence>
<reference evidence="2" key="1">
    <citation type="journal article" date="2022" name="Mol. Ecol. Resour.">
        <title>The genomes of chicory, endive, great burdock and yacon provide insights into Asteraceae palaeo-polyploidization history and plant inulin production.</title>
        <authorList>
            <person name="Fan W."/>
            <person name="Wang S."/>
            <person name="Wang H."/>
            <person name="Wang A."/>
            <person name="Jiang F."/>
            <person name="Liu H."/>
            <person name="Zhao H."/>
            <person name="Xu D."/>
            <person name="Zhang Y."/>
        </authorList>
    </citation>
    <scope>NUCLEOTIDE SEQUENCE [LARGE SCALE GENOMIC DNA]</scope>
    <source>
        <strain evidence="2">cv. Punajuju</strain>
    </source>
</reference>
<protein>
    <submittedName>
        <fullName evidence="1">Uncharacterized protein</fullName>
    </submittedName>
</protein>
<organism evidence="1 2">
    <name type="scientific">Cichorium intybus</name>
    <name type="common">Chicory</name>
    <dbReference type="NCBI Taxonomy" id="13427"/>
    <lineage>
        <taxon>Eukaryota</taxon>
        <taxon>Viridiplantae</taxon>
        <taxon>Streptophyta</taxon>
        <taxon>Embryophyta</taxon>
        <taxon>Tracheophyta</taxon>
        <taxon>Spermatophyta</taxon>
        <taxon>Magnoliopsida</taxon>
        <taxon>eudicotyledons</taxon>
        <taxon>Gunneridae</taxon>
        <taxon>Pentapetalae</taxon>
        <taxon>asterids</taxon>
        <taxon>campanulids</taxon>
        <taxon>Asterales</taxon>
        <taxon>Asteraceae</taxon>
        <taxon>Cichorioideae</taxon>
        <taxon>Cichorieae</taxon>
        <taxon>Cichoriinae</taxon>
        <taxon>Cichorium</taxon>
    </lineage>
</organism>
<accession>A0ACB9AKT0</accession>
<dbReference type="Proteomes" id="UP001055811">
    <property type="component" value="Linkage Group LG07"/>
</dbReference>
<keyword evidence="2" id="KW-1185">Reference proteome</keyword>
<evidence type="ECO:0000313" key="2">
    <source>
        <dbReference type="Proteomes" id="UP001055811"/>
    </source>
</evidence>
<proteinExistence type="predicted"/>
<evidence type="ECO:0000313" key="1">
    <source>
        <dbReference type="EMBL" id="KAI3709045.1"/>
    </source>
</evidence>